<dbReference type="Proteomes" id="UP000315439">
    <property type="component" value="Unassembled WGS sequence"/>
</dbReference>
<keyword evidence="3" id="KW-1185">Reference proteome</keyword>
<comment type="caution">
    <text evidence="2">The sequence shown here is derived from an EMBL/GenBank/DDBJ whole genome shotgun (WGS) entry which is preliminary data.</text>
</comment>
<dbReference type="GO" id="GO:0016887">
    <property type="term" value="F:ATP hydrolysis activity"/>
    <property type="evidence" value="ECO:0007669"/>
    <property type="project" value="InterPro"/>
</dbReference>
<dbReference type="InterPro" id="IPR014555">
    <property type="entry name" value="RecF-like"/>
</dbReference>
<evidence type="ECO:0000313" key="3">
    <source>
        <dbReference type="Proteomes" id="UP000315439"/>
    </source>
</evidence>
<gene>
    <name evidence="2" type="ORF">FLL46_06340</name>
</gene>
<dbReference type="Pfam" id="PF13304">
    <property type="entry name" value="AAA_21"/>
    <property type="match status" value="1"/>
</dbReference>
<dbReference type="SUPFAM" id="SSF52540">
    <property type="entry name" value="P-loop containing nucleoside triphosphate hydrolases"/>
    <property type="match status" value="1"/>
</dbReference>
<feature type="domain" description="ATPase AAA-type core" evidence="1">
    <location>
        <begin position="23"/>
        <end position="343"/>
    </location>
</feature>
<dbReference type="GO" id="GO:0005524">
    <property type="term" value="F:ATP binding"/>
    <property type="evidence" value="ECO:0007669"/>
    <property type="project" value="InterPro"/>
</dbReference>
<dbReference type="OrthoDB" id="104167at2"/>
<dbReference type="RefSeq" id="WP_142892652.1">
    <property type="nucleotide sequence ID" value="NZ_ML660162.1"/>
</dbReference>
<dbReference type="EMBL" id="VIKS01000004">
    <property type="protein sequence ID" value="TQV88143.1"/>
    <property type="molecule type" value="Genomic_DNA"/>
</dbReference>
<proteinExistence type="predicted"/>
<dbReference type="Gene3D" id="3.40.50.300">
    <property type="entry name" value="P-loop containing nucleotide triphosphate hydrolases"/>
    <property type="match status" value="2"/>
</dbReference>
<dbReference type="PANTHER" id="PTHR32182:SF25">
    <property type="entry name" value="SLR1056 PROTEIN"/>
    <property type="match status" value="1"/>
</dbReference>
<evidence type="ECO:0000259" key="1">
    <source>
        <dbReference type="Pfam" id="PF13304"/>
    </source>
</evidence>
<dbReference type="InterPro" id="IPR027417">
    <property type="entry name" value="P-loop_NTPase"/>
</dbReference>
<accession>A0A545UFH5</accession>
<name>A0A545UFH5_9GAMM</name>
<dbReference type="PIRSF" id="PIRSF029347">
    <property type="entry name" value="RecF"/>
    <property type="match status" value="1"/>
</dbReference>
<reference evidence="2 3" key="1">
    <citation type="submission" date="2019-07" db="EMBL/GenBank/DDBJ databases">
        <title>Draft genome for Aliikangiella sp. M105.</title>
        <authorList>
            <person name="Wang G."/>
        </authorList>
    </citation>
    <scope>NUCLEOTIDE SEQUENCE [LARGE SCALE GENOMIC DNA]</scope>
    <source>
        <strain evidence="2 3">M105</strain>
    </source>
</reference>
<dbReference type="InterPro" id="IPR003959">
    <property type="entry name" value="ATPase_AAA_core"/>
</dbReference>
<evidence type="ECO:0000313" key="2">
    <source>
        <dbReference type="EMBL" id="TQV88143.1"/>
    </source>
</evidence>
<dbReference type="GO" id="GO:0006302">
    <property type="term" value="P:double-strand break repair"/>
    <property type="evidence" value="ECO:0007669"/>
    <property type="project" value="TreeGrafter"/>
</dbReference>
<protein>
    <submittedName>
        <fullName evidence="2">AAA family ATPase</fullName>
    </submittedName>
</protein>
<dbReference type="GO" id="GO:0000731">
    <property type="term" value="P:DNA synthesis involved in DNA repair"/>
    <property type="evidence" value="ECO:0007669"/>
    <property type="project" value="TreeGrafter"/>
</dbReference>
<sequence>MLTALAIQNYRSILDLVIPLGRLNVITGANGSGKSNLYKALRLLADTAQGGVIQSLAREGGLDSTYWAGPETISKRMKSGEVAVEGGPLKYAKRLKMGFSSEDFGYSISMGLPTPSSSSFSFDPEIKREYIWAGNFYRPAGGLVERNEAIIKVREQRSWQVVEKYLPSYFSLFDQMIDPARSPEVLQMRDMIRSWRFYDHFRTDKDAPARQPQLGTRTPVLSNDGSDLAAALQTIREIGDAEALDETISDAFPGAKLNIIRHDDGRFSLEFRQHGLLRPLTGGELSDGTLRFILWIAALLTPRAPSLMVLNEPETSLHPDLLPALARLILRCADNTQVWVISHANRLIQALEQSDDCNSVVLGKELGQTIVPGQGILDKPPWHWPDKAD</sequence>
<dbReference type="FunFam" id="3.40.50.300:FF:002708">
    <property type="entry name" value="FeS assembly ATPase SufC"/>
    <property type="match status" value="1"/>
</dbReference>
<dbReference type="PANTHER" id="PTHR32182">
    <property type="entry name" value="DNA REPLICATION AND REPAIR PROTEIN RECF"/>
    <property type="match status" value="1"/>
</dbReference>
<dbReference type="FunFam" id="3.40.50.300:FF:002534">
    <property type="entry name" value="Putative RecF protein"/>
    <property type="match status" value="1"/>
</dbReference>
<dbReference type="AlphaFoldDB" id="A0A545UFH5"/>
<organism evidence="2 3">
    <name type="scientific">Aliikangiella coralliicola</name>
    <dbReference type="NCBI Taxonomy" id="2592383"/>
    <lineage>
        <taxon>Bacteria</taxon>
        <taxon>Pseudomonadati</taxon>
        <taxon>Pseudomonadota</taxon>
        <taxon>Gammaproteobacteria</taxon>
        <taxon>Oceanospirillales</taxon>
        <taxon>Pleioneaceae</taxon>
        <taxon>Aliikangiella</taxon>
    </lineage>
</organism>